<evidence type="ECO:0000259" key="1">
    <source>
        <dbReference type="Pfam" id="PF25104"/>
    </source>
</evidence>
<feature type="domain" description="DUF7812" evidence="1">
    <location>
        <begin position="158"/>
        <end position="513"/>
    </location>
</feature>
<dbReference type="EMBL" id="OZ021745">
    <property type="protein sequence ID" value="CAK9314020.1"/>
    <property type="molecule type" value="Genomic_DNA"/>
</dbReference>
<feature type="domain" description="DUF7812" evidence="1">
    <location>
        <begin position="94"/>
        <end position="157"/>
    </location>
</feature>
<keyword evidence="3" id="KW-1185">Reference proteome</keyword>
<gene>
    <name evidence="2" type="ORF">CITCOLO1_LOCUS5761</name>
</gene>
<protein>
    <recommendedName>
        <fullName evidence="1">DUF7812 domain-containing protein</fullName>
    </recommendedName>
</protein>
<evidence type="ECO:0000313" key="2">
    <source>
        <dbReference type="EMBL" id="CAK9314020.1"/>
    </source>
</evidence>
<dbReference type="Pfam" id="PF25104">
    <property type="entry name" value="DUF7812"/>
    <property type="match status" value="2"/>
</dbReference>
<name>A0ABP0Y2Q7_9ROSI</name>
<evidence type="ECO:0000313" key="3">
    <source>
        <dbReference type="Proteomes" id="UP001642487"/>
    </source>
</evidence>
<dbReference type="PANTHER" id="PTHR36786:SF1">
    <property type="entry name" value="2-ISOPROPYLMALATE SYNTHASE"/>
    <property type="match status" value="1"/>
</dbReference>
<sequence>MKRVYCLLLQLSLSEQLDLSTTEAALNELNHECSQSGFKETYRDIWGLADSLFKELDRRFKGVFHDLRSISFSASPELARKDDDLWDTIKEFMLLLRSCLVIMTLVDFEQNALLEKGGVVLSVLRKLLYLITSGKEEQESISLEKSFLHECRITESDYHGGIGTVLEVISAHFILSASDDQAFHNFLNRLHWAHYEDLKVPELSLTSALSLLLNPVMLSAPKLFQAHFISLVSEVIGIGVFLKSPNPDHRLMDWYLIAFEKAIMLYNRHMSNSCLKDTPLNSNGCFSSSSVPWNGGQQPFESYIHQVRREKIENLISKYENTCLFFREKSELLALSISFVEENQHILDESLKDDPLSILHCIILGASQDDVSDTEIYKTGYTSHYEIYLLASILKLMSSSFLPAIWCLRHHGNSGGLKTLRDISSSTEYGFILSIISCFQEFDSFLPNQNLISKVMKSHPNRHKSSKWMFLHFTGLLALSFSRGSDILVKDCVLAIMTTLNLFVFEEGDLDALSSLIGSEKAEEGFLHLKSSETVAMEFQKIQTVHISTNSLESCHGRIQDESGQWLETAAIHNSEKGSSVEIEEAEETCSGEIFLKCLGSSSYDDDIADFVECKRGKDYLQWMKNRQKYRKWKSHKLAVLRWKKKKKIWKCIKTKKR</sequence>
<proteinExistence type="predicted"/>
<dbReference type="PANTHER" id="PTHR36786">
    <property type="entry name" value="2-ISOPROPYLMALATE SYNTHASE"/>
    <property type="match status" value="1"/>
</dbReference>
<dbReference type="InterPro" id="IPR056714">
    <property type="entry name" value="DUF7812"/>
</dbReference>
<accession>A0ABP0Y2Q7</accession>
<dbReference type="Proteomes" id="UP001642487">
    <property type="component" value="Chromosome 11"/>
</dbReference>
<reference evidence="2 3" key="1">
    <citation type="submission" date="2024-03" db="EMBL/GenBank/DDBJ databases">
        <authorList>
            <person name="Gkanogiannis A."/>
            <person name="Becerra Lopez-Lavalle L."/>
        </authorList>
    </citation>
    <scope>NUCLEOTIDE SEQUENCE [LARGE SCALE GENOMIC DNA]</scope>
</reference>
<organism evidence="2 3">
    <name type="scientific">Citrullus colocynthis</name>
    <name type="common">colocynth</name>
    <dbReference type="NCBI Taxonomy" id="252529"/>
    <lineage>
        <taxon>Eukaryota</taxon>
        <taxon>Viridiplantae</taxon>
        <taxon>Streptophyta</taxon>
        <taxon>Embryophyta</taxon>
        <taxon>Tracheophyta</taxon>
        <taxon>Spermatophyta</taxon>
        <taxon>Magnoliopsida</taxon>
        <taxon>eudicotyledons</taxon>
        <taxon>Gunneridae</taxon>
        <taxon>Pentapetalae</taxon>
        <taxon>rosids</taxon>
        <taxon>fabids</taxon>
        <taxon>Cucurbitales</taxon>
        <taxon>Cucurbitaceae</taxon>
        <taxon>Benincaseae</taxon>
        <taxon>Citrullus</taxon>
    </lineage>
</organism>